<proteinExistence type="predicted"/>
<dbReference type="Proteomes" id="UP001620626">
    <property type="component" value="Unassembled WGS sequence"/>
</dbReference>
<feature type="compositionally biased region" description="Polar residues" evidence="1">
    <location>
        <begin position="150"/>
        <end position="159"/>
    </location>
</feature>
<evidence type="ECO:0000313" key="3">
    <source>
        <dbReference type="Proteomes" id="UP001620626"/>
    </source>
</evidence>
<dbReference type="EMBL" id="JBICBT010001324">
    <property type="protein sequence ID" value="KAL3073186.1"/>
    <property type="molecule type" value="Genomic_DNA"/>
</dbReference>
<gene>
    <name evidence="2" type="ORF">niasHT_035462</name>
</gene>
<feature type="region of interest" description="Disordered" evidence="1">
    <location>
        <begin position="17"/>
        <end position="45"/>
    </location>
</feature>
<organism evidence="2 3">
    <name type="scientific">Heterodera trifolii</name>
    <dbReference type="NCBI Taxonomy" id="157864"/>
    <lineage>
        <taxon>Eukaryota</taxon>
        <taxon>Metazoa</taxon>
        <taxon>Ecdysozoa</taxon>
        <taxon>Nematoda</taxon>
        <taxon>Chromadorea</taxon>
        <taxon>Rhabditida</taxon>
        <taxon>Tylenchina</taxon>
        <taxon>Tylenchomorpha</taxon>
        <taxon>Tylenchoidea</taxon>
        <taxon>Heteroderidae</taxon>
        <taxon>Heteroderinae</taxon>
        <taxon>Heterodera</taxon>
    </lineage>
</organism>
<accession>A0ABD2I255</accession>
<sequence>MKGIGIGSDVYVWMDEENNGQRTAAEGGKASAGPESTDESEQQRQIRRLAQLPPALPSRGPFAFLAIKLAAKERERVGGEGVGQHQQQRHSTRPSSTKCGAQLGRGGGGIGTEMNSKREEKGMDDTMPKNSKKKGGERHSMPNGKALSKRTGTFASSKPNPVHSICKLTKENLNLQRKGADGNGMPKAKTV</sequence>
<evidence type="ECO:0000313" key="2">
    <source>
        <dbReference type="EMBL" id="KAL3073186.1"/>
    </source>
</evidence>
<name>A0ABD2I255_9BILA</name>
<evidence type="ECO:0000256" key="1">
    <source>
        <dbReference type="SAM" id="MobiDB-lite"/>
    </source>
</evidence>
<protein>
    <submittedName>
        <fullName evidence="2">Uncharacterized protein</fullName>
    </submittedName>
</protein>
<comment type="caution">
    <text evidence="2">The sequence shown here is derived from an EMBL/GenBank/DDBJ whole genome shotgun (WGS) entry which is preliminary data.</text>
</comment>
<dbReference type="AlphaFoldDB" id="A0ABD2I255"/>
<feature type="compositionally biased region" description="Basic and acidic residues" evidence="1">
    <location>
        <begin position="115"/>
        <end position="127"/>
    </location>
</feature>
<reference evidence="2 3" key="1">
    <citation type="submission" date="2024-10" db="EMBL/GenBank/DDBJ databases">
        <authorList>
            <person name="Kim D."/>
        </authorList>
    </citation>
    <scope>NUCLEOTIDE SEQUENCE [LARGE SCALE GENOMIC DNA]</scope>
    <source>
        <strain evidence="2">BH-2024</strain>
    </source>
</reference>
<keyword evidence="3" id="KW-1185">Reference proteome</keyword>
<feature type="region of interest" description="Disordered" evidence="1">
    <location>
        <begin position="76"/>
        <end position="162"/>
    </location>
</feature>